<evidence type="ECO:0000259" key="3">
    <source>
        <dbReference type="PROSITE" id="PS50930"/>
    </source>
</evidence>
<evidence type="ECO:0000259" key="2">
    <source>
        <dbReference type="PROSITE" id="PS50924"/>
    </source>
</evidence>
<evidence type="ECO:0000313" key="5">
    <source>
        <dbReference type="Proteomes" id="UP000070371"/>
    </source>
</evidence>
<dbReference type="KEGG" id="hat:RC74_13915"/>
<dbReference type="STRING" id="1579316.RC74_13915"/>
<dbReference type="Pfam" id="PF03707">
    <property type="entry name" value="MHYT"/>
    <property type="match status" value="2"/>
</dbReference>
<dbReference type="Gene3D" id="2.40.50.1020">
    <property type="entry name" value="LytTr DNA-binding domain"/>
    <property type="match status" value="1"/>
</dbReference>
<dbReference type="OrthoDB" id="9781059at2"/>
<dbReference type="Pfam" id="PF04397">
    <property type="entry name" value="LytTR"/>
    <property type="match status" value="1"/>
</dbReference>
<dbReference type="AlphaFoldDB" id="A0A126V5R0"/>
<dbReference type="PIRSF" id="PIRSF036615">
    <property type="entry name" value="MHYT_LytTR"/>
    <property type="match status" value="1"/>
</dbReference>
<dbReference type="PROSITE" id="PS50930">
    <property type="entry name" value="HTH_LYTTR"/>
    <property type="match status" value="1"/>
</dbReference>
<accession>A0A126V5R0</accession>
<keyword evidence="1" id="KW-1133">Transmembrane helix</keyword>
<keyword evidence="5" id="KW-1185">Reference proteome</keyword>
<feature type="domain" description="MHYT" evidence="2">
    <location>
        <begin position="21"/>
        <end position="208"/>
    </location>
</feature>
<dbReference type="SMART" id="SM00850">
    <property type="entry name" value="LytTR"/>
    <property type="match status" value="1"/>
</dbReference>
<keyword evidence="1" id="KW-0812">Transmembrane</keyword>
<gene>
    <name evidence="4" type="ORF">RC74_13915</name>
</gene>
<name>A0A126V5R0_9RHOB</name>
<dbReference type="Proteomes" id="UP000070371">
    <property type="component" value="Chromosome"/>
</dbReference>
<feature type="domain" description="HTH LytTR-type" evidence="3">
    <location>
        <begin position="270"/>
        <end position="376"/>
    </location>
</feature>
<feature type="transmembrane region" description="Helical" evidence="1">
    <location>
        <begin position="87"/>
        <end position="111"/>
    </location>
</feature>
<reference evidence="4 5" key="1">
    <citation type="submission" date="2016-02" db="EMBL/GenBank/DDBJ databases">
        <title>Complete genome sequence of Halocynthiibacter arcticus PAMC 20958t from arctic marine sediment.</title>
        <authorList>
            <person name="Lee Y.M."/>
            <person name="Baek K."/>
            <person name="Lee H.K."/>
            <person name="Shin S.C."/>
        </authorList>
    </citation>
    <scope>NUCLEOTIDE SEQUENCE [LARGE SCALE GENOMIC DNA]</scope>
    <source>
        <strain evidence="4">PAMC 20958</strain>
    </source>
</reference>
<dbReference type="InterPro" id="IPR007492">
    <property type="entry name" value="LytTR_DNA-bd_dom"/>
</dbReference>
<dbReference type="GO" id="GO:0016020">
    <property type="term" value="C:membrane"/>
    <property type="evidence" value="ECO:0007669"/>
    <property type="project" value="UniProtKB-UniRule"/>
</dbReference>
<proteinExistence type="predicted"/>
<feature type="transmembrane region" description="Helical" evidence="1">
    <location>
        <begin position="151"/>
        <end position="176"/>
    </location>
</feature>
<evidence type="ECO:0000256" key="1">
    <source>
        <dbReference type="PROSITE-ProRule" id="PRU00244"/>
    </source>
</evidence>
<dbReference type="InterPro" id="IPR005330">
    <property type="entry name" value="MHYT_dom"/>
</dbReference>
<protein>
    <submittedName>
        <fullName evidence="4">Carbon monoxide dehydrogenase</fullName>
    </submittedName>
</protein>
<evidence type="ECO:0000313" key="4">
    <source>
        <dbReference type="EMBL" id="AML53674.1"/>
    </source>
</evidence>
<dbReference type="PANTHER" id="PTHR35152:SF1">
    <property type="entry name" value="DOMAIN SIGNALLING PROTEIN, PUTATIVE (AFU_ORTHOLOGUE AFUA_5G11310)-RELATED"/>
    <property type="match status" value="1"/>
</dbReference>
<sequence>MSTNCTFRAAGGDGVFLDYSHNYLFVFAAVAVSLMASFTGLALTRGVSLLPENQRKQRIAMASVALGGGIWAMHFVAMLGLQLPILFYYDALTTLISALTAILVVGIALLVMHFRKRTRLSIILAGTIAGLGISAMHYIGMSGMQLCTAVYTPFGVLLAVASSVVLGIGTFAIAYGERTHRSIILGTLTFGTAVCAVHFLAMAGTNYLEVDNVGSLAALIDNETLALIVTLIAFFICGGFLLLGVTFIPAPTATVPLVEQGKPASPTTSVPYQKDGHVQFIRPAEIAALRAEGHYSIIYTGSDKLFCPWSITEAESRLLEGSFIRCHRSYLINPEHVTSFERKKDSGVCLFAGSPALGAVPVSRSRMAEVRTAFGLI</sequence>
<feature type="transmembrane region" description="Helical" evidence="1">
    <location>
        <begin position="23"/>
        <end position="47"/>
    </location>
</feature>
<dbReference type="GO" id="GO:0003677">
    <property type="term" value="F:DNA binding"/>
    <property type="evidence" value="ECO:0007669"/>
    <property type="project" value="InterPro"/>
</dbReference>
<keyword evidence="1" id="KW-0472">Membrane</keyword>
<feature type="transmembrane region" description="Helical" evidence="1">
    <location>
        <begin position="120"/>
        <end position="139"/>
    </location>
</feature>
<feature type="transmembrane region" description="Helical" evidence="1">
    <location>
        <begin position="59"/>
        <end position="81"/>
    </location>
</feature>
<feature type="transmembrane region" description="Helical" evidence="1">
    <location>
        <begin position="224"/>
        <end position="248"/>
    </location>
</feature>
<feature type="transmembrane region" description="Helical" evidence="1">
    <location>
        <begin position="183"/>
        <end position="204"/>
    </location>
</feature>
<dbReference type="InterPro" id="IPR012073">
    <property type="entry name" value="LytTR_MHYT"/>
</dbReference>
<dbReference type="EMBL" id="CP014327">
    <property type="protein sequence ID" value="AML53674.1"/>
    <property type="molecule type" value="Genomic_DNA"/>
</dbReference>
<dbReference type="PROSITE" id="PS50924">
    <property type="entry name" value="MHYT"/>
    <property type="match status" value="1"/>
</dbReference>
<organism evidence="4 5">
    <name type="scientific">Falsihalocynthiibacter arcticus</name>
    <dbReference type="NCBI Taxonomy" id="1579316"/>
    <lineage>
        <taxon>Bacteria</taxon>
        <taxon>Pseudomonadati</taxon>
        <taxon>Pseudomonadota</taxon>
        <taxon>Alphaproteobacteria</taxon>
        <taxon>Rhodobacterales</taxon>
        <taxon>Roseobacteraceae</taxon>
        <taxon>Falsihalocynthiibacter</taxon>
    </lineage>
</organism>
<dbReference type="PANTHER" id="PTHR35152">
    <property type="entry name" value="DOMAIN SIGNALLING PROTEIN, PUTATIVE (AFU_ORTHOLOGUE AFUA_5G11310)-RELATED"/>
    <property type="match status" value="1"/>
</dbReference>